<evidence type="ECO:0008006" key="3">
    <source>
        <dbReference type="Google" id="ProtNLM"/>
    </source>
</evidence>
<dbReference type="AlphaFoldDB" id="L2G7J5"/>
<reference evidence="2" key="1">
    <citation type="submission" date="2012-08" db="EMBL/GenBank/DDBJ databases">
        <title>Genome analysis of Colletotrichum orbiculare and Colletotrichum fructicola.</title>
        <authorList>
            <person name="Gan P.H.P."/>
            <person name="Ikeda K."/>
            <person name="Irieda H."/>
            <person name="Narusaka M."/>
            <person name="O'Connell R.J."/>
            <person name="Narusaka Y."/>
            <person name="Takano Y."/>
            <person name="Kubo Y."/>
            <person name="Shirasu K."/>
        </authorList>
    </citation>
    <scope>NUCLEOTIDE SEQUENCE</scope>
    <source>
        <strain evidence="2">Nara gc5</strain>
    </source>
</reference>
<feature type="region of interest" description="Disordered" evidence="1">
    <location>
        <begin position="1"/>
        <end position="61"/>
    </location>
</feature>
<gene>
    <name evidence="2" type="ORF">CGGC5_5588</name>
</gene>
<organism evidence="2">
    <name type="scientific">Colletotrichum fructicola (strain Nara gc5)</name>
    <name type="common">Anthracnose fungus</name>
    <name type="synonym">Colletotrichum gloeosporioides (strain Nara gc5)</name>
    <dbReference type="NCBI Taxonomy" id="1213859"/>
    <lineage>
        <taxon>Eukaryota</taxon>
        <taxon>Fungi</taxon>
        <taxon>Dikarya</taxon>
        <taxon>Ascomycota</taxon>
        <taxon>Pezizomycotina</taxon>
        <taxon>Sordariomycetes</taxon>
        <taxon>Hypocreomycetidae</taxon>
        <taxon>Glomerellales</taxon>
        <taxon>Glomerellaceae</taxon>
        <taxon>Colletotrichum</taxon>
        <taxon>Colletotrichum gloeosporioides species complex</taxon>
    </lineage>
</organism>
<evidence type="ECO:0000256" key="1">
    <source>
        <dbReference type="SAM" id="MobiDB-lite"/>
    </source>
</evidence>
<dbReference type="EMBL" id="KB020607">
    <property type="protein sequence ID" value="ELA34587.1"/>
    <property type="molecule type" value="Genomic_DNA"/>
</dbReference>
<accession>L2G7J5</accession>
<sequence length="109" mass="12300">EHMMGATVEMSKPETVMNDESSDDSSGNESDSDGSSVSSDHSDSPGAAEKNGGRRQRRRWTPLDESRLRAWVWEKKELSWIAGKLQRSEQGIVQHWAIMGKRDKKLGKR</sequence>
<proteinExistence type="predicted"/>
<name>L2G7J5_COLFN</name>
<dbReference type="HOGENOM" id="CLU_2190137_0_0_1"/>
<feature type="non-terminal residue" evidence="2">
    <location>
        <position position="1"/>
    </location>
</feature>
<protein>
    <recommendedName>
        <fullName evidence="3">Myb-like domain-containing protein</fullName>
    </recommendedName>
</protein>
<feature type="compositionally biased region" description="Low complexity" evidence="1">
    <location>
        <begin position="24"/>
        <end position="39"/>
    </location>
</feature>
<evidence type="ECO:0000313" key="2">
    <source>
        <dbReference type="EMBL" id="ELA34587.1"/>
    </source>
</evidence>